<organism evidence="2 3">
    <name type="scientific">Acidithrix ferrooxidans</name>
    <dbReference type="NCBI Taxonomy" id="1280514"/>
    <lineage>
        <taxon>Bacteria</taxon>
        <taxon>Bacillati</taxon>
        <taxon>Actinomycetota</taxon>
        <taxon>Acidimicrobiia</taxon>
        <taxon>Acidimicrobiales</taxon>
        <taxon>Acidimicrobiaceae</taxon>
        <taxon>Acidithrix</taxon>
    </lineage>
</organism>
<keyword evidence="3" id="KW-1185">Reference proteome</keyword>
<feature type="transmembrane region" description="Helical" evidence="1">
    <location>
        <begin position="79"/>
        <end position="98"/>
    </location>
</feature>
<keyword evidence="1" id="KW-0812">Transmembrane</keyword>
<protein>
    <submittedName>
        <fullName evidence="2">Uncharacterized protein</fullName>
    </submittedName>
</protein>
<dbReference type="OrthoDB" id="5178168at2"/>
<feature type="transmembrane region" description="Helical" evidence="1">
    <location>
        <begin position="260"/>
        <end position="283"/>
    </location>
</feature>
<feature type="transmembrane region" description="Helical" evidence="1">
    <location>
        <begin position="163"/>
        <end position="190"/>
    </location>
</feature>
<comment type="caution">
    <text evidence="2">The sequence shown here is derived from an EMBL/GenBank/DDBJ whole genome shotgun (WGS) entry which is preliminary data.</text>
</comment>
<keyword evidence="1" id="KW-1133">Transmembrane helix</keyword>
<evidence type="ECO:0000313" key="2">
    <source>
        <dbReference type="EMBL" id="KJF17033.1"/>
    </source>
</evidence>
<feature type="transmembrane region" description="Helical" evidence="1">
    <location>
        <begin position="119"/>
        <end position="143"/>
    </location>
</feature>
<evidence type="ECO:0000313" key="3">
    <source>
        <dbReference type="Proteomes" id="UP000032360"/>
    </source>
</evidence>
<dbReference type="AlphaFoldDB" id="A0A0D8HGI2"/>
<keyword evidence="1" id="KW-0472">Membrane</keyword>
<feature type="transmembrane region" description="Helical" evidence="1">
    <location>
        <begin position="290"/>
        <end position="310"/>
    </location>
</feature>
<name>A0A0D8HGI2_9ACTN</name>
<gene>
    <name evidence="2" type="ORF">AXFE_21040</name>
</gene>
<dbReference type="EMBL" id="JXYS01000067">
    <property type="protein sequence ID" value="KJF17033.1"/>
    <property type="molecule type" value="Genomic_DNA"/>
</dbReference>
<accession>A0A0D8HGI2</accession>
<feature type="transmembrane region" description="Helical" evidence="1">
    <location>
        <begin position="346"/>
        <end position="364"/>
    </location>
</feature>
<reference evidence="2 3" key="1">
    <citation type="submission" date="2015-01" db="EMBL/GenBank/DDBJ databases">
        <title>Draft genome of the acidophilic iron oxidizer Acidithrix ferrooxidans strain Py-F3.</title>
        <authorList>
            <person name="Poehlein A."/>
            <person name="Eisen S."/>
            <person name="Schloemann M."/>
            <person name="Johnson B.D."/>
            <person name="Daniel R."/>
            <person name="Muehling M."/>
        </authorList>
    </citation>
    <scope>NUCLEOTIDE SEQUENCE [LARGE SCALE GENOMIC DNA]</scope>
    <source>
        <strain evidence="2 3">Py-F3</strain>
    </source>
</reference>
<proteinExistence type="predicted"/>
<sequence>MFAKSRQLILAPLITGLVAVVLVALVRFGNDTAAHLYLTALFAKYHRLIFWDNFWYFGKFQFLGYSYIYYPLAAFTTTWLPPILGLMAISGVVSSFCLKLRAISWNGVDSDRPGFLGSYFGTISTAVAIGVPAGALILTGAYPFLTSLAFASFAIVAMNKRSWVSYCLFLILAGATSPLVLVWILVGVTFSAVRFLTKESANYHPIKVAGLGSAWLRAKKALGVLLGSSITRIGMGLPLLGLFGDYEISKYFGIGGKYPFFGSDLGLVLGFSLILLVVVNVFVDDGERAPIVIPTLLYMAGSLILFTVSTTLGGNIARVGEISPILIAVLYLFSKGSTRGPKSRKVRLAVFALLYLLGVGWEFISIEAPIFDPSAAWLTNSSNWSGLVRVLKASYPGQRVEYVDSLLHEGSYFLANSQIPLARGWFRQSDFNQNEIFYGVRLTSREYKDWLCSNQVRAVILPPAPYDYSSQREAQIVASPSTYLVNPIKIGEFKVFEVAGCPSAPLQIRSIGVTTISVSIAKAGSYLLPINFSPFESAVGAKIARAKGGRAEISVSKGGNYLIMTGY</sequence>
<dbReference type="STRING" id="1280514.AXFE_21040"/>
<evidence type="ECO:0000256" key="1">
    <source>
        <dbReference type="SAM" id="Phobius"/>
    </source>
</evidence>
<feature type="transmembrane region" description="Helical" evidence="1">
    <location>
        <begin position="7"/>
        <end position="28"/>
    </location>
</feature>
<feature type="transmembrane region" description="Helical" evidence="1">
    <location>
        <begin position="316"/>
        <end position="334"/>
    </location>
</feature>
<dbReference type="RefSeq" id="WP_052605737.1">
    <property type="nucleotide sequence ID" value="NZ_JXYS01000067.1"/>
</dbReference>
<dbReference type="Proteomes" id="UP000032360">
    <property type="component" value="Unassembled WGS sequence"/>
</dbReference>